<dbReference type="EMBL" id="CP007493">
    <property type="protein sequence ID" value="AJB42919.1"/>
    <property type="molecule type" value="Genomic_DNA"/>
</dbReference>
<dbReference type="InterPro" id="IPR004114">
    <property type="entry name" value="THUMP_dom"/>
</dbReference>
<dbReference type="InterPro" id="IPR029063">
    <property type="entry name" value="SAM-dependent_MTases_sf"/>
</dbReference>
<dbReference type="GO" id="GO:0005737">
    <property type="term" value="C:cytoplasm"/>
    <property type="evidence" value="ECO:0007669"/>
    <property type="project" value="UniProtKB-SubCell"/>
</dbReference>
<dbReference type="GO" id="GO:0016423">
    <property type="term" value="F:tRNA (guanine) methyltransferase activity"/>
    <property type="evidence" value="ECO:0007669"/>
    <property type="project" value="TreeGrafter"/>
</dbReference>
<evidence type="ECO:0000256" key="1">
    <source>
        <dbReference type="ARBA" id="ARBA00004496"/>
    </source>
</evidence>
<dbReference type="Gene3D" id="3.30.2130.30">
    <property type="match status" value="1"/>
</dbReference>
<dbReference type="SUPFAM" id="SSF143437">
    <property type="entry name" value="THUMP domain-like"/>
    <property type="match status" value="1"/>
</dbReference>
<proteinExistence type="predicted"/>
<dbReference type="STRING" id="697581.TCARB_1883"/>
<evidence type="ECO:0000313" key="8">
    <source>
        <dbReference type="EMBL" id="AJB42919.1"/>
    </source>
</evidence>
<gene>
    <name evidence="8" type="ORF">TCARB_1883</name>
</gene>
<dbReference type="PROSITE" id="PS51165">
    <property type="entry name" value="THUMP"/>
    <property type="match status" value="1"/>
</dbReference>
<dbReference type="Pfam" id="PF02926">
    <property type="entry name" value="THUMP"/>
    <property type="match status" value="1"/>
</dbReference>
<evidence type="ECO:0000256" key="2">
    <source>
        <dbReference type="ARBA" id="ARBA00022490"/>
    </source>
</evidence>
<dbReference type="SUPFAM" id="SSF53335">
    <property type="entry name" value="S-adenosyl-L-methionine-dependent methyltransferases"/>
    <property type="match status" value="1"/>
</dbReference>
<keyword evidence="3 8" id="KW-0489">Methyltransferase</keyword>
<dbReference type="InterPro" id="IPR000241">
    <property type="entry name" value="RlmKL-like_Mtase"/>
</dbReference>
<dbReference type="GO" id="GO:0003723">
    <property type="term" value="F:RNA binding"/>
    <property type="evidence" value="ECO:0007669"/>
    <property type="project" value="UniProtKB-UniRule"/>
</dbReference>
<evidence type="ECO:0000256" key="5">
    <source>
        <dbReference type="ARBA" id="ARBA00022694"/>
    </source>
</evidence>
<organism evidence="8 9">
    <name type="scientific">Thermofilum adornatum 1505</name>
    <dbReference type="NCBI Taxonomy" id="697581"/>
    <lineage>
        <taxon>Archaea</taxon>
        <taxon>Thermoproteota</taxon>
        <taxon>Thermoprotei</taxon>
        <taxon>Thermofilales</taxon>
        <taxon>Thermofilaceae</taxon>
        <taxon>Thermofilum</taxon>
    </lineage>
</organism>
<keyword evidence="4" id="KW-0808">Transferase</keyword>
<keyword evidence="2" id="KW-0963">Cytoplasm</keyword>
<sequence>MKILVTTVPGIENIAVQEIGELCPEAHSYVASSSGRVTAELPENCLAQIITRIHSAENVYLLLGEADRLEEVGEELALHAKELIAWHRYFSVRAERITKDIETTSLEIASKIGRIIQEKTGLEVSLDFPDIILYVEYEAGRYRYGVYLTHAGNLRDRPYRRYIHRSALNPVLAYAMCRIASPREKLWDPFCGSGTIPLECLSVDPGLKALCSDVNSDFIRGALENSRSINKTLLLFTCDIGHAPVRNFTVDAIVTNPPFGLREKAVGGLKRSYEALFRLARHNLEEDGKLVVLTTHRRLVEEISRNMGFDTTGTWRIYEGGLTSFIYKLQPK</sequence>
<dbReference type="InterPro" id="IPR053943">
    <property type="entry name" value="RlmKL-like_Mtase_CS"/>
</dbReference>
<comment type="subcellular location">
    <subcellularLocation>
        <location evidence="1">Cytoplasm</location>
    </subcellularLocation>
</comment>
<evidence type="ECO:0000313" key="9">
    <source>
        <dbReference type="Proteomes" id="UP000266720"/>
    </source>
</evidence>
<evidence type="ECO:0000256" key="4">
    <source>
        <dbReference type="ARBA" id="ARBA00022679"/>
    </source>
</evidence>
<keyword evidence="5" id="KW-0819">tRNA processing</keyword>
<name>A0A3G1A7H3_9CREN</name>
<dbReference type="PANTHER" id="PTHR14911">
    <property type="entry name" value="THUMP DOMAIN-CONTAINING"/>
    <property type="match status" value="1"/>
</dbReference>
<evidence type="ECO:0000259" key="7">
    <source>
        <dbReference type="PROSITE" id="PS51165"/>
    </source>
</evidence>
<dbReference type="PANTHER" id="PTHR14911:SF13">
    <property type="entry name" value="TRNA (GUANINE(6)-N2)-METHYLTRANSFERASE THUMP3"/>
    <property type="match status" value="1"/>
</dbReference>
<dbReference type="InterPro" id="IPR002052">
    <property type="entry name" value="DNA_methylase_N6_adenine_CS"/>
</dbReference>
<dbReference type="Gene3D" id="3.40.50.150">
    <property type="entry name" value="Vaccinia Virus protein VP39"/>
    <property type="match status" value="1"/>
</dbReference>
<dbReference type="Proteomes" id="UP000266720">
    <property type="component" value="Chromosome"/>
</dbReference>
<dbReference type="PROSITE" id="PS01261">
    <property type="entry name" value="UPF0020"/>
    <property type="match status" value="1"/>
</dbReference>
<keyword evidence="6" id="KW-0694">RNA-binding</keyword>
<evidence type="ECO:0000256" key="3">
    <source>
        <dbReference type="ARBA" id="ARBA00022603"/>
    </source>
</evidence>
<dbReference type="SMART" id="SM00981">
    <property type="entry name" value="THUMP"/>
    <property type="match status" value="1"/>
</dbReference>
<dbReference type="CDD" id="cd02440">
    <property type="entry name" value="AdoMet_MTases"/>
    <property type="match status" value="1"/>
</dbReference>
<dbReference type="AlphaFoldDB" id="A0A3G1A7H3"/>
<dbReference type="KEGG" id="tcb:TCARB_1883"/>
<protein>
    <submittedName>
        <fullName evidence="8">Putative RNA methylase</fullName>
    </submittedName>
</protein>
<dbReference type="PROSITE" id="PS00092">
    <property type="entry name" value="N6_MTASE"/>
    <property type="match status" value="1"/>
</dbReference>
<dbReference type="RefSeq" id="WP_052887262.1">
    <property type="nucleotide sequence ID" value="NZ_CP007493.1"/>
</dbReference>
<dbReference type="GeneID" id="25407295"/>
<evidence type="ECO:0000256" key="6">
    <source>
        <dbReference type="PROSITE-ProRule" id="PRU00529"/>
    </source>
</evidence>
<feature type="domain" description="THUMP" evidence="7">
    <location>
        <begin position="44"/>
        <end position="150"/>
    </location>
</feature>
<dbReference type="PRINTS" id="PR00507">
    <property type="entry name" value="N12N6MTFRASE"/>
</dbReference>
<accession>A0A3G1A7H3</accession>
<dbReference type="Pfam" id="PF01170">
    <property type="entry name" value="UPF0020"/>
    <property type="match status" value="1"/>
</dbReference>
<dbReference type="GO" id="GO:0030488">
    <property type="term" value="P:tRNA methylation"/>
    <property type="evidence" value="ECO:0007669"/>
    <property type="project" value="TreeGrafter"/>
</dbReference>
<reference evidence="9" key="1">
    <citation type="book" date="2010" name="EXTREMOPHILES" publisher="0:0-0">
        <title>Complete genome sequences of ten hyperthermophilic archaea reveal their metabolic capabilities and possible ecological roles.</title>
        <editorList>
            <person name="?"/>
        </editorList>
        <authorList>
            <person name="Ravin N.V."/>
            <person name="Mardanov A.V."/>
            <person name="Bonch-Osmolovskaya E.A."/>
            <person name="Skryabin K.G."/>
        </authorList>
    </citation>
    <scope>NUCLEOTIDE SEQUENCE [LARGE SCALE GENOMIC DNA]</scope>
    <source>
        <strain evidence="9">1505</strain>
    </source>
</reference>